<protein>
    <recommendedName>
        <fullName evidence="1">DUF1758 domain-containing protein</fullName>
    </recommendedName>
</protein>
<proteinExistence type="predicted"/>
<reference evidence="2 3" key="1">
    <citation type="submission" date="2018-08" db="EMBL/GenBank/DDBJ databases">
        <authorList>
            <person name="Laetsch R D."/>
            <person name="Stevens L."/>
            <person name="Kumar S."/>
            <person name="Blaxter L. M."/>
        </authorList>
    </citation>
    <scope>NUCLEOTIDE SEQUENCE [LARGE SCALE GENOMIC DNA]</scope>
</reference>
<dbReference type="Pfam" id="PF05585">
    <property type="entry name" value="DUF1758"/>
    <property type="match status" value="1"/>
</dbReference>
<feature type="domain" description="DUF1758" evidence="1">
    <location>
        <begin position="17"/>
        <end position="57"/>
    </location>
</feature>
<keyword evidence="3" id="KW-1185">Reference proteome</keyword>
<dbReference type="Proteomes" id="UP000276991">
    <property type="component" value="Unassembled WGS sequence"/>
</dbReference>
<dbReference type="AlphaFoldDB" id="A0A498S612"/>
<name>A0A498S612_ACAVI</name>
<gene>
    <name evidence="2" type="ORF">NAV_LOCUS3659</name>
</gene>
<sequence length="162" mass="18351">MSQLPHGQATPEKGGYWRRPDILIGADYFFEFMSPHKLRNMASGFYIISTKVGPIITGSGYMTCSSNQIDSDSDRINSISVTTVTTHPDIDQFWELELIGIQEQPNAQDDEKALNLFKQTITKGNNRYRVCWPWKILLSETDRVCQSNQRCKTGERKIGAAS</sequence>
<dbReference type="InterPro" id="IPR008737">
    <property type="entry name" value="DUF1758"/>
</dbReference>
<evidence type="ECO:0000259" key="1">
    <source>
        <dbReference type="Pfam" id="PF05585"/>
    </source>
</evidence>
<dbReference type="EMBL" id="UPTC01000482">
    <property type="protein sequence ID" value="VBB28830.1"/>
    <property type="molecule type" value="Genomic_DNA"/>
</dbReference>
<dbReference type="OrthoDB" id="5872949at2759"/>
<accession>A0A498S612</accession>
<evidence type="ECO:0000313" key="2">
    <source>
        <dbReference type="EMBL" id="VBB28830.1"/>
    </source>
</evidence>
<evidence type="ECO:0000313" key="3">
    <source>
        <dbReference type="Proteomes" id="UP000276991"/>
    </source>
</evidence>
<organism evidence="2 3">
    <name type="scientific">Acanthocheilonema viteae</name>
    <name type="common">Filarial nematode worm</name>
    <name type="synonym">Dipetalonema viteae</name>
    <dbReference type="NCBI Taxonomy" id="6277"/>
    <lineage>
        <taxon>Eukaryota</taxon>
        <taxon>Metazoa</taxon>
        <taxon>Ecdysozoa</taxon>
        <taxon>Nematoda</taxon>
        <taxon>Chromadorea</taxon>
        <taxon>Rhabditida</taxon>
        <taxon>Spirurina</taxon>
        <taxon>Spiruromorpha</taxon>
        <taxon>Filarioidea</taxon>
        <taxon>Onchocercidae</taxon>
        <taxon>Acanthocheilonema</taxon>
    </lineage>
</organism>